<dbReference type="Proteomes" id="UP000004994">
    <property type="component" value="Chromosome 2"/>
</dbReference>
<evidence type="ECO:0000313" key="1">
    <source>
        <dbReference type="EnsemblPlants" id="Solyc02g086406.1.1"/>
    </source>
</evidence>
<reference evidence="1" key="2">
    <citation type="submission" date="2019-01" db="UniProtKB">
        <authorList>
            <consortium name="EnsemblPlants"/>
        </authorList>
    </citation>
    <scope>IDENTIFICATION</scope>
    <source>
        <strain evidence="1">cv. Heinz 1706</strain>
    </source>
</reference>
<dbReference type="InParanoid" id="A0A3Q7F7Y9"/>
<accession>A0A3Q7F7Y9</accession>
<dbReference type="EnsemblPlants" id="Solyc02g086406.1.1">
    <property type="protein sequence ID" value="Solyc02g086406.1.1"/>
    <property type="gene ID" value="Solyc02g086406.1"/>
</dbReference>
<name>A0A3Q7F7Y9_SOLLC</name>
<protein>
    <submittedName>
        <fullName evidence="1">Uncharacterized protein</fullName>
    </submittedName>
</protein>
<dbReference type="Gramene" id="Solyc02g086406.1.1">
    <property type="protein sequence ID" value="Solyc02g086406.1.1"/>
    <property type="gene ID" value="Solyc02g086406.1"/>
</dbReference>
<sequence length="79" mass="9326">MHYSTNRPFWRFVFVGLHMYSGSPMRVLHSLKESLLRIYLVRPTVSFKIVDIESEDERLCTHASPSLRCRYCPLGFSFL</sequence>
<dbReference type="AlphaFoldDB" id="A0A3Q7F7Y9"/>
<keyword evidence="2" id="KW-1185">Reference proteome</keyword>
<organism evidence="1">
    <name type="scientific">Solanum lycopersicum</name>
    <name type="common">Tomato</name>
    <name type="synonym">Lycopersicon esculentum</name>
    <dbReference type="NCBI Taxonomy" id="4081"/>
    <lineage>
        <taxon>Eukaryota</taxon>
        <taxon>Viridiplantae</taxon>
        <taxon>Streptophyta</taxon>
        <taxon>Embryophyta</taxon>
        <taxon>Tracheophyta</taxon>
        <taxon>Spermatophyta</taxon>
        <taxon>Magnoliopsida</taxon>
        <taxon>eudicotyledons</taxon>
        <taxon>Gunneridae</taxon>
        <taxon>Pentapetalae</taxon>
        <taxon>asterids</taxon>
        <taxon>lamiids</taxon>
        <taxon>Solanales</taxon>
        <taxon>Solanaceae</taxon>
        <taxon>Solanoideae</taxon>
        <taxon>Solaneae</taxon>
        <taxon>Solanum</taxon>
        <taxon>Solanum subgen. Lycopersicon</taxon>
    </lineage>
</organism>
<proteinExistence type="predicted"/>
<evidence type="ECO:0000313" key="2">
    <source>
        <dbReference type="Proteomes" id="UP000004994"/>
    </source>
</evidence>
<reference evidence="1" key="1">
    <citation type="journal article" date="2012" name="Nature">
        <title>The tomato genome sequence provides insights into fleshy fruit evolution.</title>
        <authorList>
            <consortium name="Tomato Genome Consortium"/>
        </authorList>
    </citation>
    <scope>NUCLEOTIDE SEQUENCE [LARGE SCALE GENOMIC DNA]</scope>
    <source>
        <strain evidence="1">cv. Heinz 1706</strain>
    </source>
</reference>
<dbReference type="STRING" id="4081.A0A3Q7F7Y9"/>